<dbReference type="Proteomes" id="UP001179952">
    <property type="component" value="Unassembled WGS sequence"/>
</dbReference>
<reference evidence="2" key="2">
    <citation type="submission" date="2023-06" db="EMBL/GenBank/DDBJ databases">
        <authorList>
            <person name="Ma L."/>
            <person name="Liu K.-W."/>
            <person name="Li Z."/>
            <person name="Hsiao Y.-Y."/>
            <person name="Qi Y."/>
            <person name="Fu T."/>
            <person name="Tang G."/>
            <person name="Zhang D."/>
            <person name="Sun W.-H."/>
            <person name="Liu D.-K."/>
            <person name="Li Y."/>
            <person name="Chen G.-Z."/>
            <person name="Liu X.-D."/>
            <person name="Liao X.-Y."/>
            <person name="Jiang Y.-T."/>
            <person name="Yu X."/>
            <person name="Hao Y."/>
            <person name="Huang J."/>
            <person name="Zhao X.-W."/>
            <person name="Ke S."/>
            <person name="Chen Y.-Y."/>
            <person name="Wu W.-L."/>
            <person name="Hsu J.-L."/>
            <person name="Lin Y.-F."/>
            <person name="Huang M.-D."/>
            <person name="Li C.-Y."/>
            <person name="Huang L."/>
            <person name="Wang Z.-W."/>
            <person name="Zhao X."/>
            <person name="Zhong W.-Y."/>
            <person name="Peng D.-H."/>
            <person name="Ahmad S."/>
            <person name="Lan S."/>
            <person name="Zhang J.-S."/>
            <person name="Tsai W.-C."/>
            <person name="Van De Peer Y."/>
            <person name="Liu Z.-J."/>
        </authorList>
    </citation>
    <scope>NUCLEOTIDE SEQUENCE</scope>
    <source>
        <strain evidence="2">SCP</strain>
        <tissue evidence="2">Leaves</tissue>
    </source>
</reference>
<evidence type="ECO:0000259" key="1">
    <source>
        <dbReference type="Pfam" id="PF13966"/>
    </source>
</evidence>
<dbReference type="InterPro" id="IPR026960">
    <property type="entry name" value="RVT-Znf"/>
</dbReference>
<comment type="caution">
    <text evidence="2">The sequence shown here is derived from an EMBL/GenBank/DDBJ whole genome shotgun (WGS) entry which is preliminary data.</text>
</comment>
<sequence>MRWKPAASGVFTVKSAYKWWRSERMDTRVAFPKFSQIWKLKISLKIKVFMWLLSFERLLTRTYRARWAPNDSILCPLCSAAPENVHHLFCACPVAMEFWGAVGIQTGLQHTFASIDDVWAAGKAMKRAAMNSLEATILQAINPAGAWTIWRTRNEVIFQGSRIYQENMQDMFKGCMRDWGVHVAKAEAVSFKDGVMRITG</sequence>
<dbReference type="EMBL" id="JAUJYN010000002">
    <property type="protein sequence ID" value="KAK1278839.1"/>
    <property type="molecule type" value="Genomic_DNA"/>
</dbReference>
<name>A0AAV9BSI2_ACOGR</name>
<evidence type="ECO:0000313" key="3">
    <source>
        <dbReference type="Proteomes" id="UP001179952"/>
    </source>
</evidence>
<evidence type="ECO:0000313" key="2">
    <source>
        <dbReference type="EMBL" id="KAK1278839.1"/>
    </source>
</evidence>
<keyword evidence="3" id="KW-1185">Reference proteome</keyword>
<proteinExistence type="predicted"/>
<accession>A0AAV9BSI2</accession>
<reference evidence="2" key="1">
    <citation type="journal article" date="2023" name="Nat. Commun.">
        <title>Diploid and tetraploid genomes of Acorus and the evolution of monocots.</title>
        <authorList>
            <person name="Ma L."/>
            <person name="Liu K.W."/>
            <person name="Li Z."/>
            <person name="Hsiao Y.Y."/>
            <person name="Qi Y."/>
            <person name="Fu T."/>
            <person name="Tang G.D."/>
            <person name="Zhang D."/>
            <person name="Sun W.H."/>
            <person name="Liu D.K."/>
            <person name="Li Y."/>
            <person name="Chen G.Z."/>
            <person name="Liu X.D."/>
            <person name="Liao X.Y."/>
            <person name="Jiang Y.T."/>
            <person name="Yu X."/>
            <person name="Hao Y."/>
            <person name="Huang J."/>
            <person name="Zhao X.W."/>
            <person name="Ke S."/>
            <person name="Chen Y.Y."/>
            <person name="Wu W.L."/>
            <person name="Hsu J.L."/>
            <person name="Lin Y.F."/>
            <person name="Huang M.D."/>
            <person name="Li C.Y."/>
            <person name="Huang L."/>
            <person name="Wang Z.W."/>
            <person name="Zhao X."/>
            <person name="Zhong W.Y."/>
            <person name="Peng D.H."/>
            <person name="Ahmad S."/>
            <person name="Lan S."/>
            <person name="Zhang J.S."/>
            <person name="Tsai W.C."/>
            <person name="Van de Peer Y."/>
            <person name="Liu Z.J."/>
        </authorList>
    </citation>
    <scope>NUCLEOTIDE SEQUENCE</scope>
    <source>
        <strain evidence="2">SCP</strain>
    </source>
</reference>
<protein>
    <recommendedName>
        <fullName evidence="1">Reverse transcriptase zinc-binding domain-containing protein</fullName>
    </recommendedName>
</protein>
<dbReference type="Pfam" id="PF13966">
    <property type="entry name" value="zf-RVT"/>
    <property type="match status" value="1"/>
</dbReference>
<feature type="domain" description="Reverse transcriptase zinc-binding" evidence="1">
    <location>
        <begin position="11"/>
        <end position="99"/>
    </location>
</feature>
<dbReference type="AlphaFoldDB" id="A0AAV9BSI2"/>
<organism evidence="2 3">
    <name type="scientific">Acorus gramineus</name>
    <name type="common">Dwarf sweet flag</name>
    <dbReference type="NCBI Taxonomy" id="55184"/>
    <lineage>
        <taxon>Eukaryota</taxon>
        <taxon>Viridiplantae</taxon>
        <taxon>Streptophyta</taxon>
        <taxon>Embryophyta</taxon>
        <taxon>Tracheophyta</taxon>
        <taxon>Spermatophyta</taxon>
        <taxon>Magnoliopsida</taxon>
        <taxon>Liliopsida</taxon>
        <taxon>Acoraceae</taxon>
        <taxon>Acorus</taxon>
    </lineage>
</organism>
<gene>
    <name evidence="2" type="ORF">QJS04_geneDACA023696</name>
</gene>